<keyword evidence="3" id="KW-1185">Reference proteome</keyword>
<evidence type="ECO:0000313" key="2">
    <source>
        <dbReference type="EMBL" id="KAL3389119.1"/>
    </source>
</evidence>
<dbReference type="GO" id="GO:0042575">
    <property type="term" value="C:DNA polymerase complex"/>
    <property type="evidence" value="ECO:0007669"/>
    <property type="project" value="UniProtKB-ARBA"/>
</dbReference>
<dbReference type="SUPFAM" id="SSF56672">
    <property type="entry name" value="DNA/RNA polymerases"/>
    <property type="match status" value="1"/>
</dbReference>
<dbReference type="Proteomes" id="UP001627154">
    <property type="component" value="Unassembled WGS sequence"/>
</dbReference>
<dbReference type="EMBL" id="JBJJXI010000123">
    <property type="protein sequence ID" value="KAL3389119.1"/>
    <property type="molecule type" value="Genomic_DNA"/>
</dbReference>
<gene>
    <name evidence="2" type="ORF">TKK_015391</name>
</gene>
<comment type="caution">
    <text evidence="2">The sequence shown here is derived from an EMBL/GenBank/DDBJ whole genome shotgun (WGS) entry which is preliminary data.</text>
</comment>
<dbReference type="InterPro" id="IPR043502">
    <property type="entry name" value="DNA/RNA_pol_sf"/>
</dbReference>
<dbReference type="Gene3D" id="3.30.420.10">
    <property type="entry name" value="Ribonuclease H-like superfamily/Ribonuclease H"/>
    <property type="match status" value="1"/>
</dbReference>
<name>A0ABD2W8V9_9HYME</name>
<proteinExistence type="predicted"/>
<feature type="compositionally biased region" description="Low complexity" evidence="1">
    <location>
        <begin position="1628"/>
        <end position="1647"/>
    </location>
</feature>
<evidence type="ECO:0008006" key="4">
    <source>
        <dbReference type="Google" id="ProtNLM"/>
    </source>
</evidence>
<accession>A0ABD2W8V9</accession>
<dbReference type="InterPro" id="IPR036397">
    <property type="entry name" value="RNaseH_sf"/>
</dbReference>
<dbReference type="SUPFAM" id="SSF53098">
    <property type="entry name" value="Ribonuclease H-like"/>
    <property type="match status" value="1"/>
</dbReference>
<dbReference type="InterPro" id="IPR044925">
    <property type="entry name" value="His-Me_finger_sf"/>
</dbReference>
<feature type="region of interest" description="Disordered" evidence="1">
    <location>
        <begin position="1588"/>
        <end position="1653"/>
    </location>
</feature>
<dbReference type="PANTHER" id="PTHR31511:SF12">
    <property type="entry name" value="RHO TERMINATION FACTOR N-TERMINAL DOMAIN-CONTAINING PROTEIN"/>
    <property type="match status" value="1"/>
</dbReference>
<sequence>MEHRQVLASIFAELEKEQDDPLQPRKLFNIMEKEIGAEIDKLKKIRVNQLTIEEVRKWVEFANSLTNDMLKLSKLFRANGLNKLWFRSKLQFAINPKLDELKKQLNNLEMENMASADNNLIEVNSENSNVIDTAVAAPSKISVFDCASPSNVFINDAAKTVDATSKNLSVDNAATTNQIDTPDDYKSAVADTTKKTPKFCIAINELREIINTEDLSVHQMRKHLATAATMMRDLNTLSANNDRFNCKKHNLWIRDLKKRVKNTHTLLQHKLGVYSGGGVQDAVVEQKLEWVESEKAFKNAIVTGFIDNHSHTDVRVFLKDCIPIFKPLVLEKLRKKCPIKTYCSLVIEFKMIKAKPQDVEYTTVFFNSSSLPLLHESEDIDEWFNDNVIEVIEKRIDEFTQNGSGWTLNRIIAFTSTIMEYDPTKSSQGTAYIPLPETIYNKKACVNIQNYDDRCFQYSILARMNYKKDNAWDPKHYDGDFHKLNMEGLEKGPMSIKDIKKFEKLNPTISVNVYMLKKRRGIFYIYPARLTNEEKVYHTNLLLLEKDYKDECDDYEDPTNCEYNASAADEAYRNNVTAARQTEEQQQAEVKKRGSYNPPPAAPNAKQHYVLIRCMSRLCKSQVTGARNMIHICNRCLTYFMKKEALDKHRENCKNFNDCCGVRLPIAGSVLEFKDYRCQLKMPFVIYADFETILSPAADDSGLERITHYHNAFSIGYYVKCSFDDSKSFYKSYRQTNENEMTPATWFVKELATIAQDLEKIIKDIKPMELTKDDWKAYWKADRCHICNGLFGRSKDKKRVRDHCHLSGKFRGAAHNKCNLNYRDSRQIPVFFHNLSNYDAHIFIQELDAQIPGTIRVLAQSKEKYISFTKYITNSIISFRFLDSLKFLLSSLQKVAETLGAKPIVNKVFAAEDGFDASQINLLCKKGVFPYEYVNCHEKLEETELPPIEAFYSCLTGDVITEKEYKRATDVWNTFQIQTLGQYSDLYLKTDVLLLADVFENFRDSCMQHYGLDSAHYYTTPGFTWSAMLKHTKVKLDLISDVDMAIFIEKAIRGGLCQISNRFGKANNRYMGADYNKDERDSYLMYFDVNNLYGHAMSQALPTGNFEWMTEVIDADTISEDEIAASEEEEEFHKYGCRRKKKLTKKASKSGEKEKKTIILSIENATTEDLKPYIEEKDPNTGYILEVDLEYPKKLHDKHKDLPFCPEHRVPEGGKIKKLMATLYDKKNHVIHYRALKQAVDGGLVVKKIHRILKFKQSEWLESYIDLNTKRRKEATSTFEKDFFKLLINACFGKCMENQRKRVDVKLVNRWENRYGAGYYIARPNFHSLTVFNDNFVAIQMKQNEVYLNKPMYVGLCILDISKCEVYKFHYDVMIEKFGVDKCKLLYTDTDSLIYQIYDADIYHFIHENSDKFDTSNYTEGNPHNIKLLNQKEIGLMKDEGGGKVMREFIGLRPKAYYCRYETDKDEVKKAKGVSRSIVKKTITGDHYRSCLFNNNIISREQYGFRSRQHILTTEKMNKIALNPYDDKRHIIPGQTDTLPLGHYSIACDLSQNQPIEEQQQQQNQDVEMGNIQEEGQRDVVMDIPEINHGSGKRINSDSNDDAASPTPSKKIRLCGGMGRALDALKDTASGSNNISSSNTSDHSSTSQRTHQK</sequence>
<protein>
    <recommendedName>
        <fullName evidence="4">DNA-directed DNA polymerase</fullName>
    </recommendedName>
</protein>
<dbReference type="Gene3D" id="3.90.1600.10">
    <property type="entry name" value="Palm domain of DNA polymerase"/>
    <property type="match status" value="1"/>
</dbReference>
<evidence type="ECO:0000256" key="1">
    <source>
        <dbReference type="SAM" id="MobiDB-lite"/>
    </source>
</evidence>
<organism evidence="2 3">
    <name type="scientific">Trichogramma kaykai</name>
    <dbReference type="NCBI Taxonomy" id="54128"/>
    <lineage>
        <taxon>Eukaryota</taxon>
        <taxon>Metazoa</taxon>
        <taxon>Ecdysozoa</taxon>
        <taxon>Arthropoda</taxon>
        <taxon>Hexapoda</taxon>
        <taxon>Insecta</taxon>
        <taxon>Pterygota</taxon>
        <taxon>Neoptera</taxon>
        <taxon>Endopterygota</taxon>
        <taxon>Hymenoptera</taxon>
        <taxon>Apocrita</taxon>
        <taxon>Proctotrupomorpha</taxon>
        <taxon>Chalcidoidea</taxon>
        <taxon>Trichogrammatidae</taxon>
        <taxon>Trichogramma</taxon>
    </lineage>
</organism>
<dbReference type="SUPFAM" id="SSF54060">
    <property type="entry name" value="His-Me finger endonucleases"/>
    <property type="match status" value="1"/>
</dbReference>
<evidence type="ECO:0000313" key="3">
    <source>
        <dbReference type="Proteomes" id="UP001627154"/>
    </source>
</evidence>
<dbReference type="PANTHER" id="PTHR31511">
    <property type="entry name" value="PROTEIN CBG23764"/>
    <property type="match status" value="1"/>
</dbReference>
<dbReference type="InterPro" id="IPR012337">
    <property type="entry name" value="RNaseH-like_sf"/>
</dbReference>
<reference evidence="2 3" key="1">
    <citation type="journal article" date="2024" name="bioRxiv">
        <title>A reference genome for Trichogramma kaykai: A tiny desert-dwelling parasitoid wasp with competing sex-ratio distorters.</title>
        <authorList>
            <person name="Culotta J."/>
            <person name="Lindsey A.R."/>
        </authorList>
    </citation>
    <scope>NUCLEOTIDE SEQUENCE [LARGE SCALE GENOMIC DNA]</scope>
    <source>
        <strain evidence="2 3">KSX58</strain>
    </source>
</reference>
<dbReference type="InterPro" id="IPR023211">
    <property type="entry name" value="DNA_pol_palm_dom_sf"/>
</dbReference>
<dbReference type="GO" id="GO:0071897">
    <property type="term" value="P:DNA biosynthetic process"/>
    <property type="evidence" value="ECO:0007669"/>
    <property type="project" value="UniProtKB-ARBA"/>
</dbReference>